<dbReference type="RefSeq" id="WP_229961998.1">
    <property type="nucleotide sequence ID" value="NZ_JAJJWI010000017.1"/>
</dbReference>
<dbReference type="Gene3D" id="2.60.40.10">
    <property type="entry name" value="Immunoglobulins"/>
    <property type="match status" value="1"/>
</dbReference>
<dbReference type="InterPro" id="IPR013783">
    <property type="entry name" value="Ig-like_fold"/>
</dbReference>
<proteinExistence type="predicted"/>
<organism evidence="1 2">
    <name type="scientific">Pontibacter silvestris</name>
    <dbReference type="NCBI Taxonomy" id="2305183"/>
    <lineage>
        <taxon>Bacteria</taxon>
        <taxon>Pseudomonadati</taxon>
        <taxon>Bacteroidota</taxon>
        <taxon>Cytophagia</taxon>
        <taxon>Cytophagales</taxon>
        <taxon>Hymenobacteraceae</taxon>
        <taxon>Pontibacter</taxon>
    </lineage>
</organism>
<name>A0ABW4WTG2_9BACT</name>
<accession>A0ABW4WTG2</accession>
<evidence type="ECO:0000313" key="1">
    <source>
        <dbReference type="EMBL" id="MFD2065621.1"/>
    </source>
</evidence>
<keyword evidence="2" id="KW-1185">Reference proteome</keyword>
<gene>
    <name evidence="1" type="ORF">ACFSKU_01890</name>
</gene>
<dbReference type="Proteomes" id="UP001597369">
    <property type="component" value="Unassembled WGS sequence"/>
</dbReference>
<comment type="caution">
    <text evidence="1">The sequence shown here is derived from an EMBL/GenBank/DDBJ whole genome shotgun (WGS) entry which is preliminary data.</text>
</comment>
<dbReference type="PROSITE" id="PS51257">
    <property type="entry name" value="PROKAR_LIPOPROTEIN"/>
    <property type="match status" value="1"/>
</dbReference>
<sequence>MKTKTMLALLGAIVMLTSCEELFGDDDLKPDGSNPSLVINTPSTNQTVNASQGLRINITGTDKDNITDIAFSVKGSEDEADLVKFSKFHDKRVVEFDTTVMLSDVKPGVYSLVIDAVDKRTNRTQREVMITVK</sequence>
<protein>
    <submittedName>
        <fullName evidence="1">Ig-like domain-containing protein</fullName>
    </submittedName>
</protein>
<evidence type="ECO:0000313" key="2">
    <source>
        <dbReference type="Proteomes" id="UP001597369"/>
    </source>
</evidence>
<dbReference type="EMBL" id="JBHUHV010000004">
    <property type="protein sequence ID" value="MFD2065621.1"/>
    <property type="molecule type" value="Genomic_DNA"/>
</dbReference>
<reference evidence="2" key="1">
    <citation type="journal article" date="2019" name="Int. J. Syst. Evol. Microbiol.">
        <title>The Global Catalogue of Microorganisms (GCM) 10K type strain sequencing project: providing services to taxonomists for standard genome sequencing and annotation.</title>
        <authorList>
            <consortium name="The Broad Institute Genomics Platform"/>
            <consortium name="The Broad Institute Genome Sequencing Center for Infectious Disease"/>
            <person name="Wu L."/>
            <person name="Ma J."/>
        </authorList>
    </citation>
    <scope>NUCLEOTIDE SEQUENCE [LARGE SCALE GENOMIC DNA]</scope>
    <source>
        <strain evidence="2">JCM 16545</strain>
    </source>
</reference>